<evidence type="ECO:0000313" key="9">
    <source>
        <dbReference type="Proteomes" id="UP001597045"/>
    </source>
</evidence>
<keyword evidence="5 6" id="KW-0472">Membrane</keyword>
<accession>A0ABW3MGC5</accession>
<evidence type="ECO:0000259" key="7">
    <source>
        <dbReference type="PROSITE" id="PS50850"/>
    </source>
</evidence>
<dbReference type="EMBL" id="JBHTIS010001969">
    <property type="protein sequence ID" value="MFD1049087.1"/>
    <property type="molecule type" value="Genomic_DNA"/>
</dbReference>
<feature type="transmembrane region" description="Helical" evidence="6">
    <location>
        <begin position="36"/>
        <end position="60"/>
    </location>
</feature>
<organism evidence="8 9">
    <name type="scientific">Kibdelosporangium lantanae</name>
    <dbReference type="NCBI Taxonomy" id="1497396"/>
    <lineage>
        <taxon>Bacteria</taxon>
        <taxon>Bacillati</taxon>
        <taxon>Actinomycetota</taxon>
        <taxon>Actinomycetes</taxon>
        <taxon>Pseudonocardiales</taxon>
        <taxon>Pseudonocardiaceae</taxon>
        <taxon>Kibdelosporangium</taxon>
    </lineage>
</organism>
<keyword evidence="3 6" id="KW-0812">Transmembrane</keyword>
<name>A0ABW3MGC5_9PSEU</name>
<evidence type="ECO:0000256" key="3">
    <source>
        <dbReference type="ARBA" id="ARBA00022692"/>
    </source>
</evidence>
<keyword evidence="2" id="KW-1003">Cell membrane</keyword>
<dbReference type="Proteomes" id="UP001597045">
    <property type="component" value="Unassembled WGS sequence"/>
</dbReference>
<dbReference type="PROSITE" id="PS50850">
    <property type="entry name" value="MFS"/>
    <property type="match status" value="1"/>
</dbReference>
<feature type="transmembrane region" description="Helical" evidence="6">
    <location>
        <begin position="67"/>
        <end position="84"/>
    </location>
</feature>
<dbReference type="PANTHER" id="PTHR43124">
    <property type="entry name" value="PURINE EFFLUX PUMP PBUE"/>
    <property type="match status" value="1"/>
</dbReference>
<feature type="domain" description="Major facilitator superfamily (MFS) profile" evidence="7">
    <location>
        <begin position="1"/>
        <end position="85"/>
    </location>
</feature>
<dbReference type="InterPro" id="IPR050189">
    <property type="entry name" value="MFS_Efflux_Transporters"/>
</dbReference>
<dbReference type="PANTHER" id="PTHR43124:SF3">
    <property type="entry name" value="CHLORAMPHENICOL EFFLUX PUMP RV0191"/>
    <property type="match status" value="1"/>
</dbReference>
<evidence type="ECO:0000256" key="2">
    <source>
        <dbReference type="ARBA" id="ARBA00022475"/>
    </source>
</evidence>
<evidence type="ECO:0000256" key="4">
    <source>
        <dbReference type="ARBA" id="ARBA00022989"/>
    </source>
</evidence>
<comment type="caution">
    <text evidence="8">The sequence shown here is derived from an EMBL/GenBank/DDBJ whole genome shotgun (WGS) entry which is preliminary data.</text>
</comment>
<comment type="subcellular location">
    <subcellularLocation>
        <location evidence="1">Cell membrane</location>
        <topology evidence="1">Multi-pass membrane protein</topology>
    </subcellularLocation>
</comment>
<evidence type="ECO:0000313" key="8">
    <source>
        <dbReference type="EMBL" id="MFD1049087.1"/>
    </source>
</evidence>
<evidence type="ECO:0000256" key="1">
    <source>
        <dbReference type="ARBA" id="ARBA00004651"/>
    </source>
</evidence>
<dbReference type="SUPFAM" id="SSF103473">
    <property type="entry name" value="MFS general substrate transporter"/>
    <property type="match status" value="1"/>
</dbReference>
<dbReference type="InterPro" id="IPR020846">
    <property type="entry name" value="MFS_dom"/>
</dbReference>
<keyword evidence="9" id="KW-1185">Reference proteome</keyword>
<dbReference type="InterPro" id="IPR036259">
    <property type="entry name" value="MFS_trans_sf"/>
</dbReference>
<gene>
    <name evidence="8" type="ORF">ACFQ1S_27910</name>
</gene>
<feature type="non-terminal residue" evidence="8">
    <location>
        <position position="85"/>
    </location>
</feature>
<dbReference type="Pfam" id="PF07690">
    <property type="entry name" value="MFS_1"/>
    <property type="match status" value="1"/>
</dbReference>
<reference evidence="9" key="1">
    <citation type="journal article" date="2019" name="Int. J. Syst. Evol. Microbiol.">
        <title>The Global Catalogue of Microorganisms (GCM) 10K type strain sequencing project: providing services to taxonomists for standard genome sequencing and annotation.</title>
        <authorList>
            <consortium name="The Broad Institute Genomics Platform"/>
            <consortium name="The Broad Institute Genome Sequencing Center for Infectious Disease"/>
            <person name="Wu L."/>
            <person name="Ma J."/>
        </authorList>
    </citation>
    <scope>NUCLEOTIDE SEQUENCE [LARGE SCALE GENOMIC DNA]</scope>
    <source>
        <strain evidence="9">JCM 31486</strain>
    </source>
</reference>
<protein>
    <submittedName>
        <fullName evidence="8">MFS transporter</fullName>
    </submittedName>
</protein>
<dbReference type="InterPro" id="IPR011701">
    <property type="entry name" value="MFS"/>
</dbReference>
<keyword evidence="4 6" id="KW-1133">Transmembrane helix</keyword>
<proteinExistence type="predicted"/>
<evidence type="ECO:0000256" key="6">
    <source>
        <dbReference type="SAM" id="Phobius"/>
    </source>
</evidence>
<dbReference type="Gene3D" id="1.20.1250.20">
    <property type="entry name" value="MFS general substrate transporter like domains"/>
    <property type="match status" value="1"/>
</dbReference>
<sequence length="85" mass="8292">MVLSLVLVVFGLTTGEFVIAGILPDVGAGVGVDVPAAGLLVTAYALGMIVGGPVVTVLTVRVPRKRLIVGLVAVAVVANAGSAVA</sequence>
<evidence type="ECO:0000256" key="5">
    <source>
        <dbReference type="ARBA" id="ARBA00023136"/>
    </source>
</evidence>